<dbReference type="AlphaFoldDB" id="A0A444VRR3"/>
<keyword evidence="1" id="KW-0472">Membrane</keyword>
<gene>
    <name evidence="2" type="ORF">DN53_03615</name>
</gene>
<evidence type="ECO:0000313" key="2">
    <source>
        <dbReference type="EMBL" id="RYC53320.1"/>
    </source>
</evidence>
<keyword evidence="3" id="KW-1185">Reference proteome</keyword>
<proteinExistence type="predicted"/>
<feature type="transmembrane region" description="Helical" evidence="1">
    <location>
        <begin position="36"/>
        <end position="58"/>
    </location>
</feature>
<reference evidence="2 3" key="1">
    <citation type="submission" date="2014-04" db="EMBL/GenBank/DDBJ databases">
        <title>Whole genome of Muricauda olearia.</title>
        <authorList>
            <person name="Zhang X.-H."/>
            <person name="Tang K."/>
        </authorList>
    </citation>
    <scope>NUCLEOTIDE SEQUENCE [LARGE SCALE GENOMIC DNA]</scope>
    <source>
        <strain evidence="2 3">Th120</strain>
    </source>
</reference>
<keyword evidence="1" id="KW-1133">Transmembrane helix</keyword>
<name>A0A444VRR3_9FLAO</name>
<evidence type="ECO:0000313" key="3">
    <source>
        <dbReference type="Proteomes" id="UP000290261"/>
    </source>
</evidence>
<protein>
    <submittedName>
        <fullName evidence="2">Uncharacterized protein</fullName>
    </submittedName>
</protein>
<dbReference type="RefSeq" id="WP_129653003.1">
    <property type="nucleotide sequence ID" value="NZ_ML142907.1"/>
</dbReference>
<feature type="transmembrane region" description="Helical" evidence="1">
    <location>
        <begin position="233"/>
        <end position="259"/>
    </location>
</feature>
<feature type="transmembrane region" description="Helical" evidence="1">
    <location>
        <begin position="6"/>
        <end position="24"/>
    </location>
</feature>
<dbReference type="Proteomes" id="UP000290261">
    <property type="component" value="Unassembled WGS sequence"/>
</dbReference>
<evidence type="ECO:0000256" key="1">
    <source>
        <dbReference type="SAM" id="Phobius"/>
    </source>
</evidence>
<organism evidence="2 3">
    <name type="scientific">Flagellimonas olearia</name>
    <dbReference type="NCBI Taxonomy" id="552546"/>
    <lineage>
        <taxon>Bacteria</taxon>
        <taxon>Pseudomonadati</taxon>
        <taxon>Bacteroidota</taxon>
        <taxon>Flavobacteriia</taxon>
        <taxon>Flavobacteriales</taxon>
        <taxon>Flavobacteriaceae</taxon>
        <taxon>Flagellimonas</taxon>
    </lineage>
</organism>
<comment type="caution">
    <text evidence="2">The sequence shown here is derived from an EMBL/GenBank/DDBJ whole genome shotgun (WGS) entry which is preliminary data.</text>
</comment>
<dbReference type="EMBL" id="JJMP01000001">
    <property type="protein sequence ID" value="RYC53320.1"/>
    <property type="molecule type" value="Genomic_DNA"/>
</dbReference>
<keyword evidence="1" id="KW-0812">Transmembrane</keyword>
<accession>A0A444VRR3</accession>
<sequence>MLQYFLDFIVLIVFIYSARIFWRIGKRKKTKQIKLLLQTIAVFIFFHLVAFPVVYLILIKNDVSSIKIEKDIVSFERSEKLKKAVETEKQIEQQLIEKQKPELESFIEEYSYFLKKIKWDSLDNKKIVFLDSFMLRGNSQKNPIPGGDYYKIIQIYTLKGSKLFEFTTDSKKTTLSEIFKDYIKEIESDKTSIVEEIETIKKDQFWNYRQILPYTLNILFTDNFNPQSRFANIIYFIHNIFVVGFLISLMMNLFQFYLLNNDR</sequence>